<dbReference type="GO" id="GO:0051301">
    <property type="term" value="P:cell division"/>
    <property type="evidence" value="ECO:0007669"/>
    <property type="project" value="UniProtKB-KW"/>
</dbReference>
<reference evidence="2" key="1">
    <citation type="submission" date="2018-05" db="EMBL/GenBank/DDBJ databases">
        <title>Pedobacter paludis sp. nov., isolated from wetland soil.</title>
        <authorList>
            <person name="Zhang Y."/>
        </authorList>
    </citation>
    <scope>NUCLEOTIDE SEQUENCE [LARGE SCALE GENOMIC DNA]</scope>
    <source>
        <strain evidence="2">R-8</strain>
    </source>
</reference>
<dbReference type="Gene3D" id="3.30.530.20">
    <property type="match status" value="1"/>
</dbReference>
<proteinExistence type="predicted"/>
<dbReference type="OrthoDB" id="9801773at2"/>
<gene>
    <name evidence="1" type="ORF">DF947_07835</name>
</gene>
<accession>A0A317F610</accession>
<sequence length="153" mass="17825">MQTITIKTTIDAFIGKCFDLSRSIDLHVQSMRNSNEKAIGGKQSGLIELNEFVTWKAKHFGIYLKMTNKITVLEYPHLFIDEMIDGPFAKLRHQHKFKSIGSKTEMIDFFEFKAPFGIFGRLAERLFLKKYLEKLLIKRNKIIKLEAEKPQTI</sequence>
<name>A0A317F610_9SPHI</name>
<keyword evidence="1" id="KW-0132">Cell division</keyword>
<keyword evidence="1" id="KW-0131">Cell cycle</keyword>
<organism evidence="1 2">
    <name type="scientific">Pedobacter paludis</name>
    <dbReference type="NCBI Taxonomy" id="2203212"/>
    <lineage>
        <taxon>Bacteria</taxon>
        <taxon>Pseudomonadati</taxon>
        <taxon>Bacteroidota</taxon>
        <taxon>Sphingobacteriia</taxon>
        <taxon>Sphingobacteriales</taxon>
        <taxon>Sphingobacteriaceae</taxon>
        <taxon>Pedobacter</taxon>
    </lineage>
</organism>
<comment type="caution">
    <text evidence="1">The sequence shown here is derived from an EMBL/GenBank/DDBJ whole genome shotgun (WGS) entry which is preliminary data.</text>
</comment>
<dbReference type="EMBL" id="QGNY01000002">
    <property type="protein sequence ID" value="PWS32968.1"/>
    <property type="molecule type" value="Genomic_DNA"/>
</dbReference>
<dbReference type="SUPFAM" id="SSF55961">
    <property type="entry name" value="Bet v1-like"/>
    <property type="match status" value="1"/>
</dbReference>
<dbReference type="RefSeq" id="WP_109929129.1">
    <property type="nucleotide sequence ID" value="NZ_QGNY01000002.1"/>
</dbReference>
<dbReference type="InterPro" id="IPR023393">
    <property type="entry name" value="START-like_dom_sf"/>
</dbReference>
<dbReference type="CDD" id="cd07820">
    <property type="entry name" value="SRPBCC_3"/>
    <property type="match status" value="1"/>
</dbReference>
<dbReference type="Proteomes" id="UP000245391">
    <property type="component" value="Unassembled WGS sequence"/>
</dbReference>
<evidence type="ECO:0000313" key="2">
    <source>
        <dbReference type="Proteomes" id="UP000245391"/>
    </source>
</evidence>
<protein>
    <submittedName>
        <fullName evidence="1">Cell division protein</fullName>
    </submittedName>
</protein>
<keyword evidence="2" id="KW-1185">Reference proteome</keyword>
<evidence type="ECO:0000313" key="1">
    <source>
        <dbReference type="EMBL" id="PWS32968.1"/>
    </source>
</evidence>
<dbReference type="AlphaFoldDB" id="A0A317F610"/>